<dbReference type="InterPro" id="IPR010285">
    <property type="entry name" value="DNA_helicase_pif1-like_DEAD"/>
</dbReference>
<accession>A0A6C0AT64</accession>
<dbReference type="GO" id="GO:0000723">
    <property type="term" value="P:telomere maintenance"/>
    <property type="evidence" value="ECO:0007669"/>
    <property type="project" value="InterPro"/>
</dbReference>
<dbReference type="PANTHER" id="PTHR47642:SF5">
    <property type="entry name" value="ATP-DEPENDENT DNA HELICASE"/>
    <property type="match status" value="1"/>
</dbReference>
<protein>
    <recommendedName>
        <fullName evidence="2">DNA helicase Pif1-like DEAD-box helicase domain-containing protein</fullName>
    </recommendedName>
</protein>
<feature type="domain" description="DNA helicase Pif1-like DEAD-box helicase" evidence="2">
    <location>
        <begin position="76"/>
        <end position="247"/>
    </location>
</feature>
<dbReference type="GO" id="GO:0003678">
    <property type="term" value="F:DNA helicase activity"/>
    <property type="evidence" value="ECO:0007669"/>
    <property type="project" value="InterPro"/>
</dbReference>
<dbReference type="InterPro" id="IPR027417">
    <property type="entry name" value="P-loop_NTPase"/>
</dbReference>
<proteinExistence type="predicted"/>
<dbReference type="PANTHER" id="PTHR47642">
    <property type="entry name" value="ATP-DEPENDENT DNA HELICASE"/>
    <property type="match status" value="1"/>
</dbReference>
<dbReference type="CDD" id="cd18809">
    <property type="entry name" value="SF1_C_RecD"/>
    <property type="match status" value="1"/>
</dbReference>
<feature type="compositionally biased region" description="Low complexity" evidence="1">
    <location>
        <begin position="746"/>
        <end position="772"/>
    </location>
</feature>
<dbReference type="GO" id="GO:0006281">
    <property type="term" value="P:DNA repair"/>
    <property type="evidence" value="ECO:0007669"/>
    <property type="project" value="InterPro"/>
</dbReference>
<organism evidence="3">
    <name type="scientific">viral metagenome</name>
    <dbReference type="NCBI Taxonomy" id="1070528"/>
    <lineage>
        <taxon>unclassified sequences</taxon>
        <taxon>metagenomes</taxon>
        <taxon>organismal metagenomes</taxon>
    </lineage>
</organism>
<evidence type="ECO:0000259" key="2">
    <source>
        <dbReference type="Pfam" id="PF05970"/>
    </source>
</evidence>
<name>A0A6C0AT64_9ZZZZ</name>
<evidence type="ECO:0000313" key="3">
    <source>
        <dbReference type="EMBL" id="QHS83004.1"/>
    </source>
</evidence>
<feature type="region of interest" description="Disordered" evidence="1">
    <location>
        <begin position="746"/>
        <end position="785"/>
    </location>
</feature>
<evidence type="ECO:0000256" key="1">
    <source>
        <dbReference type="SAM" id="MobiDB-lite"/>
    </source>
</evidence>
<dbReference type="InterPro" id="IPR051055">
    <property type="entry name" value="PIF1_helicase"/>
</dbReference>
<sequence>MKRAREPTARGAGDGAQRNVSAARARGKQLYGRVKQVRKRHAHTGVSRLGQALEPLSRADAALLLPGQRRAVDAVLAGRSVLLTGCGGTGKSHVIRTLKAHLTSACKVEAHVVATTGVAAVALKGVTVHSFFALGMGDKDVDEYVKRATMFHRLRHKLQGLHVLIIDEVSMLTERVFTVMDAMLRAARQVNEPMGGVVVVACGDFLQLPVVHRGYDAPPPPVCTTAVWDAVHFDVHVLLQSVRHATDEQWERMLGRIRKGRATAQDMAALDARCVPDEDVPRDATWLLPTRAGVEHMNARAIAELQRPVVHLTPVLSAHFTVTCLGSRPEWVDWGRMGAHLPRSMRTAMLEADMPGHTKPEALPPGVGTLFPDDLPPAPQNAALAALRNTLQGVNGVKLCVGVRVLLTCKLAEVPPDRELVNGSQGTVVGWARCAPHWGAYVHEMTQSEDEAQRNAAVAGRAAPTAQDYTRVVVQPVDTVFAGHTALTYAGERVLPLPDVPMESILEAGYARSHCRAVLTPGGVLQADSTFLKAESAYGTRHADAFAAQPPVQGAVLRPVQDHEPQDVVASATVPSVPAATLLTVPCRVTPSEDGDDGVPDAVFRQRHAACAAASTWAPIVRFDNGVQTVVAPQFFGVDVPLPESDDTVAHSVRVGAWCCPLLAAAAITVHKAQGMSMDAVAIALANMRATGQAYVALSRARTLAGVYISHIDADAIKADADTVHMYDSWEIAAAMLDDEAADAAAADGGSAATTAPAPDASAPAPDAAAELSQFAYGAPTPEKP</sequence>
<dbReference type="Pfam" id="PF05970">
    <property type="entry name" value="PIF1"/>
    <property type="match status" value="1"/>
</dbReference>
<feature type="region of interest" description="Disordered" evidence="1">
    <location>
        <begin position="1"/>
        <end position="27"/>
    </location>
</feature>
<reference evidence="3" key="1">
    <citation type="journal article" date="2020" name="Nature">
        <title>Giant virus diversity and host interactions through global metagenomics.</title>
        <authorList>
            <person name="Schulz F."/>
            <person name="Roux S."/>
            <person name="Paez-Espino D."/>
            <person name="Jungbluth S."/>
            <person name="Walsh D.A."/>
            <person name="Denef V.J."/>
            <person name="McMahon K.D."/>
            <person name="Konstantinidis K.T."/>
            <person name="Eloe-Fadrosh E.A."/>
            <person name="Kyrpides N.C."/>
            <person name="Woyke T."/>
        </authorList>
    </citation>
    <scope>NUCLEOTIDE SEQUENCE</scope>
    <source>
        <strain evidence="3">GVMAG-S-1103017-74</strain>
    </source>
</reference>
<dbReference type="SUPFAM" id="SSF52540">
    <property type="entry name" value="P-loop containing nucleoside triphosphate hydrolases"/>
    <property type="match status" value="2"/>
</dbReference>
<dbReference type="EMBL" id="MN740864">
    <property type="protein sequence ID" value="QHS83004.1"/>
    <property type="molecule type" value="Genomic_DNA"/>
</dbReference>
<dbReference type="AlphaFoldDB" id="A0A6C0AT64"/>
<dbReference type="Gene3D" id="3.40.50.300">
    <property type="entry name" value="P-loop containing nucleotide triphosphate hydrolases"/>
    <property type="match status" value="2"/>
</dbReference>